<dbReference type="Pfam" id="PF11898">
    <property type="entry name" value="DUF3418"/>
    <property type="match status" value="1"/>
</dbReference>
<dbReference type="Pfam" id="PF00271">
    <property type="entry name" value="Helicase_C"/>
    <property type="match status" value="1"/>
</dbReference>
<dbReference type="Pfam" id="PF00270">
    <property type="entry name" value="DEAD"/>
    <property type="match status" value="1"/>
</dbReference>
<dbReference type="InterPro" id="IPR027417">
    <property type="entry name" value="P-loop_NTPase"/>
</dbReference>
<dbReference type="NCBIfam" id="NF008348">
    <property type="entry name" value="PRK11131.1"/>
    <property type="match status" value="1"/>
</dbReference>
<dbReference type="PANTHER" id="PTHR18934">
    <property type="entry name" value="ATP-DEPENDENT RNA HELICASE"/>
    <property type="match status" value="1"/>
</dbReference>
<dbReference type="InterPro" id="IPR024590">
    <property type="entry name" value="HrpA_C"/>
</dbReference>
<dbReference type="CDD" id="cd17989">
    <property type="entry name" value="DEXHc_HrpA"/>
    <property type="match status" value="1"/>
</dbReference>
<keyword evidence="9" id="KW-1185">Reference proteome</keyword>
<dbReference type="InterPro" id="IPR001650">
    <property type="entry name" value="Helicase_C-like"/>
</dbReference>
<dbReference type="PROSITE" id="PS51194">
    <property type="entry name" value="HELICASE_CTER"/>
    <property type="match status" value="1"/>
</dbReference>
<dbReference type="InterPro" id="IPR003593">
    <property type="entry name" value="AAA+_ATPase"/>
</dbReference>
<keyword evidence="1" id="KW-0547">Nucleotide-binding</keyword>
<feature type="region of interest" description="Disordered" evidence="5">
    <location>
        <begin position="997"/>
        <end position="1019"/>
    </location>
</feature>
<dbReference type="SMART" id="SM00487">
    <property type="entry name" value="DEXDc"/>
    <property type="match status" value="1"/>
</dbReference>
<dbReference type="GO" id="GO:0016787">
    <property type="term" value="F:hydrolase activity"/>
    <property type="evidence" value="ECO:0007669"/>
    <property type="project" value="UniProtKB-KW"/>
</dbReference>
<keyword evidence="3 8" id="KW-0347">Helicase</keyword>
<dbReference type="SMART" id="SM00490">
    <property type="entry name" value="HELICc"/>
    <property type="match status" value="1"/>
</dbReference>
<dbReference type="InterPro" id="IPR014001">
    <property type="entry name" value="Helicase_ATP-bd"/>
</dbReference>
<evidence type="ECO:0000313" key="9">
    <source>
        <dbReference type="Proteomes" id="UP000243426"/>
    </source>
</evidence>
<dbReference type="NCBIfam" id="TIGR01967">
    <property type="entry name" value="DEAH_box_HrpA"/>
    <property type="match status" value="1"/>
</dbReference>
<evidence type="ECO:0000259" key="6">
    <source>
        <dbReference type="PROSITE" id="PS51192"/>
    </source>
</evidence>
<feature type="compositionally biased region" description="Low complexity" evidence="5">
    <location>
        <begin position="1002"/>
        <end position="1017"/>
    </location>
</feature>
<evidence type="ECO:0000313" key="8">
    <source>
        <dbReference type="EMBL" id="SDS14145.1"/>
    </source>
</evidence>
<protein>
    <submittedName>
        <fullName evidence="8">ATP-dependent helicase HrpA</fullName>
    </submittedName>
</protein>
<dbReference type="EMBL" id="LT629748">
    <property type="protein sequence ID" value="SDS14145.1"/>
    <property type="molecule type" value="Genomic_DNA"/>
</dbReference>
<dbReference type="OrthoDB" id="9805617at2"/>
<dbReference type="Pfam" id="PF04408">
    <property type="entry name" value="WHD_HA2"/>
    <property type="match status" value="1"/>
</dbReference>
<organism evidence="8 9">
    <name type="scientific">Halopseudomonas litoralis</name>
    <dbReference type="NCBI Taxonomy" id="797277"/>
    <lineage>
        <taxon>Bacteria</taxon>
        <taxon>Pseudomonadati</taxon>
        <taxon>Pseudomonadota</taxon>
        <taxon>Gammaproteobacteria</taxon>
        <taxon>Pseudomonadales</taxon>
        <taxon>Pseudomonadaceae</taxon>
        <taxon>Halopseudomonas</taxon>
    </lineage>
</organism>
<dbReference type="Gene3D" id="1.20.120.1080">
    <property type="match status" value="1"/>
</dbReference>
<dbReference type="Pfam" id="PF07717">
    <property type="entry name" value="OB_NTP_bind"/>
    <property type="match status" value="1"/>
</dbReference>
<dbReference type="Pfam" id="PF21010">
    <property type="entry name" value="HA2_C"/>
    <property type="match status" value="1"/>
</dbReference>
<keyword evidence="4" id="KW-0067">ATP-binding</keyword>
<dbReference type="InterPro" id="IPR048333">
    <property type="entry name" value="HA2_WH"/>
</dbReference>
<evidence type="ECO:0000259" key="7">
    <source>
        <dbReference type="PROSITE" id="PS51194"/>
    </source>
</evidence>
<dbReference type="STRING" id="797277.SAMN05216198_1270"/>
<dbReference type="GO" id="GO:0003723">
    <property type="term" value="F:RNA binding"/>
    <property type="evidence" value="ECO:0007669"/>
    <property type="project" value="TreeGrafter"/>
</dbReference>
<feature type="domain" description="Helicase C-terminal" evidence="7">
    <location>
        <begin position="270"/>
        <end position="447"/>
    </location>
</feature>
<sequence length="1298" mass="147364">MTDLRTLTGNLDQAMSADQPRLQRQLQALGKRPEPERLDQWLARLTKSCAKVAARRASVPQVRYDDSLPIAAKREEIKRAIAGSQVVVIAGETGSGKTTQLPKICLELGRGARGLIGHTQPRRLAARSVASRVAEELNTPLGELVGFQVRFTDQSTERTLIKLMTDGILLAETQNDRRLSRYDTLIIDEAHERSLNIDFLLGYLKTILPQRPDLKVIITSATIDLQRFSAHFNDAPIIEVSGRTFPVDVWYRPLSAEVDEEGNRVEEDLSIDQGIVAALRELEAHERANGKRPGDALVFLPGEREIRDTADFLRKANLKHTEILPLYARLSVAEQQKIFASHAGRRVILATNVAETSLTVPGIVYVIDPGEVRISRYSPRSKVQRLPIEPVSQASANQRKGRCGRVAPGICVRLYDEADFLGRPEFTDPEILRTNLAAVILQMLHLRLGRIEDFPFIEPPDGRAISDGFNLLQELGAVERDGRITDIGRQLARLPVDPRIGRMLIEAAALGSLQEVLIIASALAVQDPRERPIERQQAADQAHAQWRDDQSDFAAFVNLWRGFEEQRQALSQSQLRSWCRRQFLNYLRMREWRETHRQLVLTCRDLGLQFNAEPAGFDPVHKALLAGLLSHLGNKTEEGDYLGARQRRFMLHPSSALAKKRPAWVMAAELTETRRLYGRLVAKIDPLWVEPLAKHLTKTSHSEPHWEKKRGQVVAFEQVTLYGMIIVPRRKVHFGSIDPVVSRELFIRHALVEGQWHGRAAFNQANKALLEELDALEAKARKRDILVDDETLFRFFDERIPAEIYQLASFERWLKRTSHEQPKLLHMTREDLLQREANEVSAEQYPDTLRWQRVALPLSYHFEPGHPADGVTLRVPVALLRQLPEERLDWLVPGLLYDKCVALVRGLPKALRKNFVPVPDFVRAALERMPFGEGKLTQALGRELTRMTGVRLGDEAWSDIKLEDHLLMRLEVVDAEGREVASGRDYSALCTQLSGRLADRQPSSSTTAPAAPTSAPAGQAELPIQVSQRQAGIDVDFWPAWVEQGDTVTEQLFDNPAQAQQAHRLGLQRLILQALPEQAKFLRQKLSAVKEAAIYYRDLGNQQQLTEDVLLAAIDRVCLPAGSPLPRGPDELKARIESGRGDFVATAEKLAAEVLTVLKAWHSVQKRLKGKIDLSRAIAMNDIREQLGQLVFRGFVRTVPAEWLAQYPRYFAAIEQRLDKLPAQVQRDRVWTDELQQFTEQYRMRAERYRLEGRQDDRLEYWRWMLEEYRVSLFAQQLGTKVPVSEKRLKKLWHEITA</sequence>
<dbReference type="GO" id="GO:0003724">
    <property type="term" value="F:RNA helicase activity"/>
    <property type="evidence" value="ECO:0007669"/>
    <property type="project" value="InterPro"/>
</dbReference>
<evidence type="ECO:0000256" key="2">
    <source>
        <dbReference type="ARBA" id="ARBA00022801"/>
    </source>
</evidence>
<dbReference type="FunFam" id="1.20.120.1080:FF:000005">
    <property type="entry name" value="ATP-dependent helicase HrpA"/>
    <property type="match status" value="1"/>
</dbReference>
<dbReference type="PANTHER" id="PTHR18934:SF99">
    <property type="entry name" value="ATP-DEPENDENT RNA HELICASE DHX37-RELATED"/>
    <property type="match status" value="1"/>
</dbReference>
<dbReference type="FunFam" id="3.40.50.300:FF:000575">
    <property type="entry name" value="ATP-dependent helicase hrpA"/>
    <property type="match status" value="1"/>
</dbReference>
<dbReference type="InterPro" id="IPR010222">
    <property type="entry name" value="RNA_helicase_HrpA"/>
</dbReference>
<accession>A0A1H1PSM3</accession>
<dbReference type="SUPFAM" id="SSF52540">
    <property type="entry name" value="P-loop containing nucleoside triphosphate hydrolases"/>
    <property type="match status" value="1"/>
</dbReference>
<evidence type="ECO:0000256" key="5">
    <source>
        <dbReference type="SAM" id="MobiDB-lite"/>
    </source>
</evidence>
<dbReference type="InterPro" id="IPR007502">
    <property type="entry name" value="Helicase-assoc_dom"/>
</dbReference>
<gene>
    <name evidence="8" type="ORF">SAMN05216198_1270</name>
</gene>
<keyword evidence="2" id="KW-0378">Hydrolase</keyword>
<dbReference type="SMART" id="SM00847">
    <property type="entry name" value="HA2"/>
    <property type="match status" value="1"/>
</dbReference>
<evidence type="ECO:0000256" key="3">
    <source>
        <dbReference type="ARBA" id="ARBA00022806"/>
    </source>
</evidence>
<reference evidence="9" key="1">
    <citation type="submission" date="2016-10" db="EMBL/GenBank/DDBJ databases">
        <authorList>
            <person name="Varghese N."/>
            <person name="Submissions S."/>
        </authorList>
    </citation>
    <scope>NUCLEOTIDE SEQUENCE [LARGE SCALE GENOMIC DNA]</scope>
    <source>
        <strain evidence="9">2SM5</strain>
    </source>
</reference>
<dbReference type="RefSeq" id="WP_090272553.1">
    <property type="nucleotide sequence ID" value="NZ_LT629748.1"/>
</dbReference>
<dbReference type="InterPro" id="IPR011545">
    <property type="entry name" value="DEAD/DEAH_box_helicase_dom"/>
</dbReference>
<dbReference type="Proteomes" id="UP000243426">
    <property type="component" value="Chromosome I"/>
</dbReference>
<dbReference type="CDD" id="cd18791">
    <property type="entry name" value="SF2_C_RHA"/>
    <property type="match status" value="1"/>
</dbReference>
<dbReference type="Gene3D" id="3.40.50.300">
    <property type="entry name" value="P-loop containing nucleotide triphosphate hydrolases"/>
    <property type="match status" value="2"/>
</dbReference>
<evidence type="ECO:0000256" key="4">
    <source>
        <dbReference type="ARBA" id="ARBA00022840"/>
    </source>
</evidence>
<dbReference type="InterPro" id="IPR011709">
    <property type="entry name" value="DEAD-box_helicase_OB_fold"/>
</dbReference>
<name>A0A1H1PSM3_9GAMM</name>
<feature type="domain" description="Helicase ATP-binding" evidence="6">
    <location>
        <begin position="78"/>
        <end position="241"/>
    </location>
</feature>
<dbReference type="SMART" id="SM00382">
    <property type="entry name" value="AAA"/>
    <property type="match status" value="1"/>
</dbReference>
<dbReference type="GO" id="GO:0005524">
    <property type="term" value="F:ATP binding"/>
    <property type="evidence" value="ECO:0007669"/>
    <property type="project" value="UniProtKB-KW"/>
</dbReference>
<evidence type="ECO:0000256" key="1">
    <source>
        <dbReference type="ARBA" id="ARBA00022741"/>
    </source>
</evidence>
<dbReference type="PROSITE" id="PS51192">
    <property type="entry name" value="HELICASE_ATP_BIND_1"/>
    <property type="match status" value="1"/>
</dbReference>
<proteinExistence type="predicted"/>